<name>A0ABN8YUW0_RANTA</name>
<dbReference type="EMBL" id="OX459960">
    <property type="protein sequence ID" value="CAI9165370.1"/>
    <property type="molecule type" value="Genomic_DNA"/>
</dbReference>
<evidence type="ECO:0000313" key="2">
    <source>
        <dbReference type="EMBL" id="CAI9165370.1"/>
    </source>
</evidence>
<dbReference type="Proteomes" id="UP001176941">
    <property type="component" value="Chromosome 24"/>
</dbReference>
<proteinExistence type="predicted"/>
<accession>A0ABN8YUW0</accession>
<organism evidence="2 3">
    <name type="scientific">Rangifer tarandus platyrhynchus</name>
    <name type="common">Svalbard reindeer</name>
    <dbReference type="NCBI Taxonomy" id="3082113"/>
    <lineage>
        <taxon>Eukaryota</taxon>
        <taxon>Metazoa</taxon>
        <taxon>Chordata</taxon>
        <taxon>Craniata</taxon>
        <taxon>Vertebrata</taxon>
        <taxon>Euteleostomi</taxon>
        <taxon>Mammalia</taxon>
        <taxon>Eutheria</taxon>
        <taxon>Laurasiatheria</taxon>
        <taxon>Artiodactyla</taxon>
        <taxon>Ruminantia</taxon>
        <taxon>Pecora</taxon>
        <taxon>Cervidae</taxon>
        <taxon>Odocoileinae</taxon>
        <taxon>Rangifer</taxon>
    </lineage>
</organism>
<evidence type="ECO:0000313" key="3">
    <source>
        <dbReference type="Proteomes" id="UP001176941"/>
    </source>
</evidence>
<protein>
    <submittedName>
        <fullName evidence="2">Uncharacterized protein</fullName>
    </submittedName>
</protein>
<evidence type="ECO:0000256" key="1">
    <source>
        <dbReference type="SAM" id="MobiDB-lite"/>
    </source>
</evidence>
<sequence length="111" mass="11696">MRQPEGDTTAFCNLNLEVTSHHCTIFYSSERHPGLISPSDRPRPGSKPFGRRLAEGFAEAVQPAPPARACGGAGDKEAAAPPPRPPGPSPRGQLRAPPTPPPQLRSRAATA</sequence>
<keyword evidence="3" id="KW-1185">Reference proteome</keyword>
<feature type="region of interest" description="Disordered" evidence="1">
    <location>
        <begin position="30"/>
        <end position="111"/>
    </location>
</feature>
<gene>
    <name evidence="2" type="ORF">MRATA1EN1_LOCUS14332</name>
</gene>
<feature type="compositionally biased region" description="Pro residues" evidence="1">
    <location>
        <begin position="80"/>
        <end position="89"/>
    </location>
</feature>
<reference evidence="2" key="1">
    <citation type="submission" date="2023-04" db="EMBL/GenBank/DDBJ databases">
        <authorList>
            <consortium name="ELIXIR-Norway"/>
        </authorList>
    </citation>
    <scope>NUCLEOTIDE SEQUENCE [LARGE SCALE GENOMIC DNA]</scope>
</reference>